<dbReference type="Pfam" id="PF01379">
    <property type="entry name" value="Porphobil_deam"/>
    <property type="match status" value="1"/>
</dbReference>
<dbReference type="PROSITE" id="PS00533">
    <property type="entry name" value="PORPHOBILINOGEN_DEAM"/>
    <property type="match status" value="1"/>
</dbReference>
<dbReference type="RefSeq" id="WP_061081160.1">
    <property type="nucleotide sequence ID" value="NZ_JAAXPG010000001.1"/>
</dbReference>
<dbReference type="GO" id="GO:0005737">
    <property type="term" value="C:cytoplasm"/>
    <property type="evidence" value="ECO:0007669"/>
    <property type="project" value="UniProtKB-UniRule"/>
</dbReference>
<dbReference type="Pfam" id="PF03900">
    <property type="entry name" value="Porphobil_deamC"/>
    <property type="match status" value="1"/>
</dbReference>
<dbReference type="PRINTS" id="PR00151">
    <property type="entry name" value="PORPHBDMNASE"/>
</dbReference>
<dbReference type="Gene3D" id="3.40.190.10">
    <property type="entry name" value="Periplasmic binding protein-like II"/>
    <property type="match status" value="2"/>
</dbReference>
<feature type="region of interest" description="Disordered" evidence="8">
    <location>
        <begin position="1"/>
        <end position="37"/>
    </location>
</feature>
<dbReference type="HAMAP" id="MF_00260">
    <property type="entry name" value="Porphobil_deam"/>
    <property type="match status" value="1"/>
</dbReference>
<comment type="catalytic activity">
    <reaction evidence="6 7">
        <text>4 porphobilinogen + H2O = hydroxymethylbilane + 4 NH4(+)</text>
        <dbReference type="Rhea" id="RHEA:13185"/>
        <dbReference type="ChEBI" id="CHEBI:15377"/>
        <dbReference type="ChEBI" id="CHEBI:28938"/>
        <dbReference type="ChEBI" id="CHEBI:57845"/>
        <dbReference type="ChEBI" id="CHEBI:58126"/>
        <dbReference type="EC" id="2.5.1.61"/>
    </reaction>
</comment>
<dbReference type="InterPro" id="IPR036803">
    <property type="entry name" value="Porphobilinogen_deaminase_C_sf"/>
</dbReference>
<evidence type="ECO:0000259" key="10">
    <source>
        <dbReference type="Pfam" id="PF03900"/>
    </source>
</evidence>
<evidence type="ECO:0000256" key="1">
    <source>
        <dbReference type="ARBA" id="ARBA00002869"/>
    </source>
</evidence>
<comment type="function">
    <text evidence="1 7">Tetrapolymerization of the monopyrrole PBG into the hydroxymethylbilane pre-uroporphyrinogen in several discrete steps.</text>
</comment>
<comment type="caution">
    <text evidence="11">The sequence shown here is derived from an EMBL/GenBank/DDBJ whole genome shotgun (WGS) entry which is preliminary data.</text>
</comment>
<keyword evidence="12" id="KW-1185">Reference proteome</keyword>
<dbReference type="GO" id="GO:0006782">
    <property type="term" value="P:protoporphyrinogen IX biosynthetic process"/>
    <property type="evidence" value="ECO:0007669"/>
    <property type="project" value="UniProtKB-UniRule"/>
</dbReference>
<feature type="compositionally biased region" description="Polar residues" evidence="8">
    <location>
        <begin position="26"/>
        <end position="36"/>
    </location>
</feature>
<comment type="subunit">
    <text evidence="3 7">Monomer.</text>
</comment>
<dbReference type="Gene3D" id="3.30.160.40">
    <property type="entry name" value="Porphobilinogen deaminase, C-terminal domain"/>
    <property type="match status" value="1"/>
</dbReference>
<evidence type="ECO:0000256" key="2">
    <source>
        <dbReference type="ARBA" id="ARBA00005638"/>
    </source>
</evidence>
<dbReference type="SUPFAM" id="SSF53850">
    <property type="entry name" value="Periplasmic binding protein-like II"/>
    <property type="match status" value="1"/>
</dbReference>
<sequence>MTGTPAHGASDHGTSADGAPARLGTRRSTMATSQSRMVADAITERTGRVIELELITSFGDVTKAHLTQLGGTGVFVNALRDELHAGGVDFAVHSLKDLPTTPAEGLVLAAVPERDDPRDALCARDGLKFADLPAGARIGTGSPRRVAQLAALRPDLVYVPIRGNAETRLGKVASGELDAVVLAYAGLGRVGRTDDVTDVFEPEQMLPAPGQGALAVECSAERLDGDLAYLASVDHPATRAEVVAERTVLAELEAGCAAPVGAYAQYDAEAGRLRLRAAVVSTDGSEAVRRERAVDLASPGDLAAATALGRDLARQMIAEGADRIVAEAFAERDTP</sequence>
<dbReference type="InterPro" id="IPR022417">
    <property type="entry name" value="Porphobilin_deaminase_N"/>
</dbReference>
<dbReference type="EC" id="2.5.1.61" evidence="7"/>
<evidence type="ECO:0000259" key="9">
    <source>
        <dbReference type="Pfam" id="PF01379"/>
    </source>
</evidence>
<dbReference type="FunFam" id="3.40.190.10:FF:000005">
    <property type="entry name" value="Porphobilinogen deaminase"/>
    <property type="match status" value="1"/>
</dbReference>
<gene>
    <name evidence="7 11" type="primary">hemC</name>
    <name evidence="11" type="ORF">HGB44_00870</name>
</gene>
<dbReference type="InterPro" id="IPR000860">
    <property type="entry name" value="HemC"/>
</dbReference>
<reference evidence="11 12" key="1">
    <citation type="submission" date="2020-04" db="EMBL/GenBank/DDBJ databases">
        <title>MicrobeNet Type strains.</title>
        <authorList>
            <person name="Nicholson A.C."/>
        </authorList>
    </citation>
    <scope>NUCLEOTIDE SEQUENCE [LARGE SCALE GENOMIC DNA]</scope>
    <source>
        <strain evidence="11 12">ATCC 23612</strain>
    </source>
</reference>
<organism evidence="11 12">
    <name type="scientific">Nocardiopsis alborubida</name>
    <dbReference type="NCBI Taxonomy" id="146802"/>
    <lineage>
        <taxon>Bacteria</taxon>
        <taxon>Bacillati</taxon>
        <taxon>Actinomycetota</taxon>
        <taxon>Actinomycetes</taxon>
        <taxon>Streptosporangiales</taxon>
        <taxon>Nocardiopsidaceae</taxon>
        <taxon>Nocardiopsis</taxon>
    </lineage>
</organism>
<dbReference type="PIRSF" id="PIRSF001438">
    <property type="entry name" value="4pyrrol_synth_OHMeBilane_synth"/>
    <property type="match status" value="1"/>
</dbReference>
<dbReference type="EMBL" id="JAAXPG010000001">
    <property type="protein sequence ID" value="NKY96234.1"/>
    <property type="molecule type" value="Genomic_DNA"/>
</dbReference>
<protein>
    <recommendedName>
        <fullName evidence="7">Porphobilinogen deaminase</fullName>
        <shortName evidence="7">PBG</shortName>
        <ecNumber evidence="7">2.5.1.61</ecNumber>
    </recommendedName>
    <alternativeName>
        <fullName evidence="7">Hydroxymethylbilane synthase</fullName>
        <shortName evidence="7">HMBS</shortName>
    </alternativeName>
    <alternativeName>
        <fullName evidence="7">Pre-uroporphyrinogen synthase</fullName>
    </alternativeName>
</protein>
<feature type="domain" description="Porphobilinogen deaminase N-terminal" evidence="9">
    <location>
        <begin position="22"/>
        <end position="221"/>
    </location>
</feature>
<keyword evidence="5 7" id="KW-0627">Porphyrin biosynthesis</keyword>
<evidence type="ECO:0000313" key="11">
    <source>
        <dbReference type="EMBL" id="NKY96234.1"/>
    </source>
</evidence>
<evidence type="ECO:0000256" key="8">
    <source>
        <dbReference type="SAM" id="MobiDB-lite"/>
    </source>
</evidence>
<name>A0A7X6RN38_9ACTN</name>
<feature type="domain" description="Porphobilinogen deaminase C-terminal" evidence="10">
    <location>
        <begin position="241"/>
        <end position="317"/>
    </location>
</feature>
<evidence type="ECO:0000313" key="12">
    <source>
        <dbReference type="Proteomes" id="UP000553209"/>
    </source>
</evidence>
<dbReference type="Proteomes" id="UP000553209">
    <property type="component" value="Unassembled WGS sequence"/>
</dbReference>
<evidence type="ECO:0000256" key="3">
    <source>
        <dbReference type="ARBA" id="ARBA00011245"/>
    </source>
</evidence>
<evidence type="ECO:0000256" key="7">
    <source>
        <dbReference type="HAMAP-Rule" id="MF_00260"/>
    </source>
</evidence>
<dbReference type="SUPFAM" id="SSF54782">
    <property type="entry name" value="Porphobilinogen deaminase (hydroxymethylbilane synthase), C-terminal domain"/>
    <property type="match status" value="1"/>
</dbReference>
<dbReference type="PANTHER" id="PTHR11557">
    <property type="entry name" value="PORPHOBILINOGEN DEAMINASE"/>
    <property type="match status" value="1"/>
</dbReference>
<keyword evidence="4 7" id="KW-0808">Transferase</keyword>
<evidence type="ECO:0000256" key="6">
    <source>
        <dbReference type="ARBA" id="ARBA00048169"/>
    </source>
</evidence>
<feature type="modified residue" description="S-(dipyrrolylmethanemethyl)cysteine" evidence="7">
    <location>
        <position position="256"/>
    </location>
</feature>
<evidence type="ECO:0000256" key="5">
    <source>
        <dbReference type="ARBA" id="ARBA00023244"/>
    </source>
</evidence>
<evidence type="ECO:0000256" key="4">
    <source>
        <dbReference type="ARBA" id="ARBA00022679"/>
    </source>
</evidence>
<proteinExistence type="inferred from homology"/>
<dbReference type="GO" id="GO:0004418">
    <property type="term" value="F:hydroxymethylbilane synthase activity"/>
    <property type="evidence" value="ECO:0007669"/>
    <property type="project" value="UniProtKB-UniRule"/>
</dbReference>
<dbReference type="AlphaFoldDB" id="A0A7X6RN38"/>
<dbReference type="InterPro" id="IPR022418">
    <property type="entry name" value="Porphobilinogen_deaminase_C"/>
</dbReference>
<dbReference type="PANTHER" id="PTHR11557:SF0">
    <property type="entry name" value="PORPHOBILINOGEN DEAMINASE"/>
    <property type="match status" value="1"/>
</dbReference>
<comment type="miscellaneous">
    <text evidence="7">The porphobilinogen subunits are added to the dipyrromethane group.</text>
</comment>
<comment type="cofactor">
    <cofactor evidence="7">
        <name>dipyrromethane</name>
        <dbReference type="ChEBI" id="CHEBI:60342"/>
    </cofactor>
    <text evidence="7">Binds 1 dipyrromethane group covalently.</text>
</comment>
<accession>A0A7X6RN38</accession>
<dbReference type="NCBIfam" id="TIGR00212">
    <property type="entry name" value="hemC"/>
    <property type="match status" value="1"/>
</dbReference>
<dbReference type="InterPro" id="IPR022419">
    <property type="entry name" value="Porphobilin_deaminase_cofac_BS"/>
</dbReference>
<comment type="similarity">
    <text evidence="2 7">Belongs to the HMBS family.</text>
</comment>